<evidence type="ECO:0000256" key="7">
    <source>
        <dbReference type="SAM" id="Coils"/>
    </source>
</evidence>
<reference evidence="8 9" key="1">
    <citation type="journal article" date="2018" name="Nat. Biotechnol.">
        <title>A standardized bacterial taxonomy based on genome phylogeny substantially revises the tree of life.</title>
        <authorList>
            <person name="Parks D.H."/>
            <person name="Chuvochina M."/>
            <person name="Waite D.W."/>
            <person name="Rinke C."/>
            <person name="Skarshewski A."/>
            <person name="Chaumeil P.A."/>
            <person name="Hugenholtz P."/>
        </authorList>
    </citation>
    <scope>NUCLEOTIDE SEQUENCE [LARGE SCALE GENOMIC DNA]</scope>
    <source>
        <strain evidence="8">UBA9956</strain>
    </source>
</reference>
<dbReference type="Gene3D" id="1.10.287.1040">
    <property type="entry name" value="Exonuclease VII, small subunit"/>
    <property type="match status" value="1"/>
</dbReference>
<keyword evidence="4 6" id="KW-0378">Hydrolase</keyword>
<name>A0A350H828_UNCW3</name>
<dbReference type="AlphaFoldDB" id="A0A350H828"/>
<dbReference type="Pfam" id="PF02609">
    <property type="entry name" value="Exonuc_VII_S"/>
    <property type="match status" value="1"/>
</dbReference>
<comment type="catalytic activity">
    <reaction evidence="6">
        <text>Exonucleolytic cleavage in either 5'- to 3'- or 3'- to 5'-direction to yield nucleoside 5'-phosphates.</text>
        <dbReference type="EC" id="3.1.11.6"/>
    </reaction>
</comment>
<dbReference type="NCBIfam" id="TIGR01280">
    <property type="entry name" value="xseB"/>
    <property type="match status" value="1"/>
</dbReference>
<keyword evidence="7" id="KW-0175">Coiled coil</keyword>
<evidence type="ECO:0000256" key="6">
    <source>
        <dbReference type="HAMAP-Rule" id="MF_00337"/>
    </source>
</evidence>
<evidence type="ECO:0000313" key="8">
    <source>
        <dbReference type="EMBL" id="HAV91694.1"/>
    </source>
</evidence>
<keyword evidence="3 6" id="KW-0540">Nuclease</keyword>
<dbReference type="EMBL" id="DMZY01000024">
    <property type="protein sequence ID" value="HAV91694.1"/>
    <property type="molecule type" value="Genomic_DNA"/>
</dbReference>
<evidence type="ECO:0000256" key="2">
    <source>
        <dbReference type="ARBA" id="ARBA00022490"/>
    </source>
</evidence>
<dbReference type="InterPro" id="IPR003761">
    <property type="entry name" value="Exonuc_VII_S"/>
</dbReference>
<proteinExistence type="inferred from homology"/>
<dbReference type="HAMAP" id="MF_00337">
    <property type="entry name" value="Exonuc_7_S"/>
    <property type="match status" value="1"/>
</dbReference>
<keyword evidence="5 6" id="KW-0269">Exonuclease</keyword>
<comment type="similarity">
    <text evidence="1 6">Belongs to the XseB family.</text>
</comment>
<protein>
    <recommendedName>
        <fullName evidence="6">Exodeoxyribonuclease 7 small subunit</fullName>
        <ecNumber evidence="6">3.1.11.6</ecNumber>
    </recommendedName>
    <alternativeName>
        <fullName evidence="6">Exodeoxyribonuclease VII small subunit</fullName>
        <shortName evidence="6">Exonuclease VII small subunit</shortName>
    </alternativeName>
</protein>
<dbReference type="EC" id="3.1.11.6" evidence="6"/>
<feature type="coiled-coil region" evidence="7">
    <location>
        <begin position="4"/>
        <end position="69"/>
    </location>
</feature>
<evidence type="ECO:0000256" key="1">
    <source>
        <dbReference type="ARBA" id="ARBA00009998"/>
    </source>
</evidence>
<dbReference type="SUPFAM" id="SSF116842">
    <property type="entry name" value="XseB-like"/>
    <property type="match status" value="1"/>
</dbReference>
<comment type="subcellular location">
    <subcellularLocation>
        <location evidence="6">Cytoplasm</location>
    </subcellularLocation>
</comment>
<evidence type="ECO:0000256" key="4">
    <source>
        <dbReference type="ARBA" id="ARBA00022801"/>
    </source>
</evidence>
<evidence type="ECO:0000256" key="3">
    <source>
        <dbReference type="ARBA" id="ARBA00022722"/>
    </source>
</evidence>
<comment type="caution">
    <text evidence="8">The sequence shown here is derived from an EMBL/GenBank/DDBJ whole genome shotgun (WGS) entry which is preliminary data.</text>
</comment>
<dbReference type="GO" id="GO:0006308">
    <property type="term" value="P:DNA catabolic process"/>
    <property type="evidence" value="ECO:0007669"/>
    <property type="project" value="UniProtKB-UniRule"/>
</dbReference>
<organism evidence="8 9">
    <name type="scientific">candidate division WOR-3 bacterium</name>
    <dbReference type="NCBI Taxonomy" id="2052148"/>
    <lineage>
        <taxon>Bacteria</taxon>
        <taxon>Bacteria division WOR-3</taxon>
    </lineage>
</organism>
<dbReference type="InterPro" id="IPR037004">
    <property type="entry name" value="Exonuc_VII_ssu_sf"/>
</dbReference>
<gene>
    <name evidence="6 8" type="primary">xseB</name>
    <name evidence="8" type="ORF">DCW38_00715</name>
</gene>
<evidence type="ECO:0000256" key="5">
    <source>
        <dbReference type="ARBA" id="ARBA00022839"/>
    </source>
</evidence>
<sequence length="69" mass="8146">MMKEDKLEDKIKEIENIVKELKSENTDIGKSIEMYERGIKLIKEAEAIISTYEERIKNILEEKNDTKES</sequence>
<accession>A0A350H828</accession>
<evidence type="ECO:0000313" key="9">
    <source>
        <dbReference type="Proteomes" id="UP000264062"/>
    </source>
</evidence>
<dbReference type="GO" id="GO:0008855">
    <property type="term" value="F:exodeoxyribonuclease VII activity"/>
    <property type="evidence" value="ECO:0007669"/>
    <property type="project" value="UniProtKB-UniRule"/>
</dbReference>
<dbReference type="GO" id="GO:0009318">
    <property type="term" value="C:exodeoxyribonuclease VII complex"/>
    <property type="evidence" value="ECO:0007669"/>
    <property type="project" value="UniProtKB-UniRule"/>
</dbReference>
<comment type="subunit">
    <text evidence="6">Heterooligomer composed of large and small subunits.</text>
</comment>
<keyword evidence="2 6" id="KW-0963">Cytoplasm</keyword>
<dbReference type="GO" id="GO:0005737">
    <property type="term" value="C:cytoplasm"/>
    <property type="evidence" value="ECO:0007669"/>
    <property type="project" value="UniProtKB-SubCell"/>
</dbReference>
<comment type="function">
    <text evidence="6">Bidirectionally degrades single-stranded DNA into large acid-insoluble oligonucleotides, which are then degraded further into small acid-soluble oligonucleotides.</text>
</comment>
<dbReference type="Proteomes" id="UP000264062">
    <property type="component" value="Unassembled WGS sequence"/>
</dbReference>